<organism evidence="1 2">
    <name type="scientific">Streptomyces cremeus</name>
    <dbReference type="NCBI Taxonomy" id="66881"/>
    <lineage>
        <taxon>Bacteria</taxon>
        <taxon>Bacillati</taxon>
        <taxon>Actinomycetota</taxon>
        <taxon>Actinomycetes</taxon>
        <taxon>Kitasatosporales</taxon>
        <taxon>Streptomycetaceae</taxon>
        <taxon>Streptomyces</taxon>
    </lineage>
</organism>
<keyword evidence="2" id="KW-1185">Reference proteome</keyword>
<sequence length="103" mass="10526">MTAAAVAGVARLAGLDERATAALHAGAKVRGGGLAPLLPGLPKPASVPLEEVLDEGEERFEYAVAEPAPGADGAGRSPEGYSKAVAAAMAVLHEDRFRPWPQK</sequence>
<accession>A0ABV5P5L9</accession>
<dbReference type="Proteomes" id="UP001589718">
    <property type="component" value="Unassembled WGS sequence"/>
</dbReference>
<comment type="caution">
    <text evidence="1">The sequence shown here is derived from an EMBL/GenBank/DDBJ whole genome shotgun (WGS) entry which is preliminary data.</text>
</comment>
<dbReference type="RefSeq" id="WP_345227938.1">
    <property type="nucleotide sequence ID" value="NZ_BAAAXE010000014.1"/>
</dbReference>
<gene>
    <name evidence="1" type="ORF">ACFFTU_00275</name>
</gene>
<proteinExistence type="predicted"/>
<dbReference type="EMBL" id="JBHMCR010000001">
    <property type="protein sequence ID" value="MFB9518404.1"/>
    <property type="molecule type" value="Genomic_DNA"/>
</dbReference>
<evidence type="ECO:0000313" key="1">
    <source>
        <dbReference type="EMBL" id="MFB9518404.1"/>
    </source>
</evidence>
<name>A0ABV5P5L9_STRCM</name>
<evidence type="ECO:0000313" key="2">
    <source>
        <dbReference type="Proteomes" id="UP001589718"/>
    </source>
</evidence>
<reference evidence="1 2" key="1">
    <citation type="submission" date="2024-09" db="EMBL/GenBank/DDBJ databases">
        <authorList>
            <person name="Sun Q."/>
            <person name="Mori K."/>
        </authorList>
    </citation>
    <scope>NUCLEOTIDE SEQUENCE [LARGE SCALE GENOMIC DNA]</scope>
    <source>
        <strain evidence="1 2">JCM 4362</strain>
    </source>
</reference>
<protein>
    <submittedName>
        <fullName evidence="1">Uncharacterized protein</fullName>
    </submittedName>
</protein>